<dbReference type="Proteomes" id="UP000001450">
    <property type="component" value="Chromosome 10"/>
</dbReference>
<evidence type="ECO:0000259" key="15">
    <source>
        <dbReference type="Pfam" id="PF02887"/>
    </source>
</evidence>
<dbReference type="Reactome" id="R-PFA-70171">
    <property type="pathway name" value="Glycolysis"/>
</dbReference>
<organism evidence="16 17">
    <name type="scientific">Plasmodium falciparum (isolate 3D7)</name>
    <dbReference type="NCBI Taxonomy" id="36329"/>
    <lineage>
        <taxon>Eukaryota</taxon>
        <taxon>Sar</taxon>
        <taxon>Alveolata</taxon>
        <taxon>Apicomplexa</taxon>
        <taxon>Aconoidasida</taxon>
        <taxon>Haemosporida</taxon>
        <taxon>Plasmodiidae</taxon>
        <taxon>Plasmodium</taxon>
        <taxon>Plasmodium (Laverania)</taxon>
    </lineage>
</organism>
<dbReference type="PANTHER" id="PTHR11817">
    <property type="entry name" value="PYRUVATE KINASE"/>
    <property type="match status" value="1"/>
</dbReference>
<dbReference type="HOGENOM" id="CLU_015439_8_2_1"/>
<keyword evidence="5 16" id="KW-0808">Transferase</keyword>
<dbReference type="OrthoDB" id="108365at2759"/>
<keyword evidence="7" id="KW-0547">Nucleotide-binding</keyword>
<keyword evidence="6" id="KW-0479">Metal-binding</keyword>
<dbReference type="FunCoup" id="Q8IJ37">
    <property type="interactions" value="58"/>
</dbReference>
<dbReference type="SUPFAM" id="SSF52935">
    <property type="entry name" value="PK C-terminal domain-like"/>
    <property type="match status" value="1"/>
</dbReference>
<keyword evidence="18" id="KW-1267">Proteomics identification</keyword>
<dbReference type="SUPFAM" id="SSF50800">
    <property type="entry name" value="PK beta-barrel domain-like"/>
    <property type="match status" value="1"/>
</dbReference>
<comment type="cofactor">
    <cofactor evidence="1">
        <name>K(+)</name>
        <dbReference type="ChEBI" id="CHEBI:29103"/>
    </cofactor>
</comment>
<feature type="domain" description="Pyruvate kinase C-terminal" evidence="15">
    <location>
        <begin position="627"/>
        <end position="721"/>
    </location>
</feature>
<dbReference type="EC" id="2.7.1.40" evidence="4"/>
<comment type="pathway">
    <text evidence="2">Carbohydrate degradation; glycolysis; pyruvate from D-glyceraldehyde 3-phosphate: step 5/5.</text>
</comment>
<dbReference type="Gene3D" id="2.40.33.10">
    <property type="entry name" value="PK beta-barrel domain-like"/>
    <property type="match status" value="1"/>
</dbReference>
<dbReference type="OMA" id="MIMPIEV"/>
<dbReference type="Pfam" id="PF00224">
    <property type="entry name" value="PK"/>
    <property type="match status" value="2"/>
</dbReference>
<dbReference type="InterPro" id="IPR040442">
    <property type="entry name" value="Pyrv_kinase-like_dom_sf"/>
</dbReference>
<dbReference type="GO" id="GO:0030955">
    <property type="term" value="F:potassium ion binding"/>
    <property type="evidence" value="ECO:0007669"/>
    <property type="project" value="InterPro"/>
</dbReference>
<evidence type="ECO:0000259" key="14">
    <source>
        <dbReference type="Pfam" id="PF00224"/>
    </source>
</evidence>
<dbReference type="InterPro" id="IPR018209">
    <property type="entry name" value="Pyrv_Knase_AS"/>
</dbReference>
<dbReference type="InterPro" id="IPR001697">
    <property type="entry name" value="Pyr_Knase"/>
</dbReference>
<dbReference type="STRING" id="36329.Q8IJ37"/>
<evidence type="ECO:0000256" key="1">
    <source>
        <dbReference type="ARBA" id="ARBA00001958"/>
    </source>
</evidence>
<keyword evidence="10" id="KW-0460">Magnesium</keyword>
<keyword evidence="11" id="KW-0324">Glycolysis</keyword>
<dbReference type="GO" id="GO:0005524">
    <property type="term" value="F:ATP binding"/>
    <property type="evidence" value="ECO:0007669"/>
    <property type="project" value="UniProtKB-KW"/>
</dbReference>
<evidence type="ECO:0000256" key="7">
    <source>
        <dbReference type="ARBA" id="ARBA00022741"/>
    </source>
</evidence>
<dbReference type="InterPro" id="IPR015793">
    <property type="entry name" value="Pyrv_Knase_brl"/>
</dbReference>
<dbReference type="InterPro" id="IPR015806">
    <property type="entry name" value="Pyrv_Knase_insert_dom_sf"/>
</dbReference>
<evidence type="ECO:0000313" key="17">
    <source>
        <dbReference type="Proteomes" id="UP000001450"/>
    </source>
</evidence>
<dbReference type="InterPro" id="IPR015795">
    <property type="entry name" value="Pyrv_Knase_C"/>
</dbReference>
<feature type="signal peptide" evidence="13">
    <location>
        <begin position="1"/>
        <end position="19"/>
    </location>
</feature>
<evidence type="ECO:0000256" key="6">
    <source>
        <dbReference type="ARBA" id="ARBA00022723"/>
    </source>
</evidence>
<evidence type="ECO:0000256" key="5">
    <source>
        <dbReference type="ARBA" id="ARBA00022679"/>
    </source>
</evidence>
<proteinExistence type="evidence at protein level"/>
<dbReference type="Pfam" id="PF02887">
    <property type="entry name" value="PK_C"/>
    <property type="match status" value="1"/>
</dbReference>
<dbReference type="GeneID" id="810520"/>
<keyword evidence="9" id="KW-0067">ATP-binding</keyword>
<gene>
    <name evidence="16" type="ORF">PF3D7_1037100</name>
</gene>
<dbReference type="PhylomeDB" id="Q8IJ37"/>
<dbReference type="InterPro" id="IPR036918">
    <property type="entry name" value="Pyrv_Knase_C_sf"/>
</dbReference>
<dbReference type="GO" id="GO:0006096">
    <property type="term" value="P:glycolytic process"/>
    <property type="evidence" value="ECO:0000250"/>
    <property type="project" value="GeneDB"/>
</dbReference>
<dbReference type="UniPathway" id="UPA00109">
    <property type="reaction ID" value="UER00188"/>
</dbReference>
<evidence type="ECO:0000256" key="4">
    <source>
        <dbReference type="ARBA" id="ARBA00012142"/>
    </source>
</evidence>
<evidence type="ECO:0000256" key="9">
    <source>
        <dbReference type="ARBA" id="ARBA00022840"/>
    </source>
</evidence>
<dbReference type="InterPro" id="IPR011037">
    <property type="entry name" value="Pyrv_Knase-like_insert_dom_sf"/>
</dbReference>
<dbReference type="AlphaFoldDB" id="Q8IJ37"/>
<keyword evidence="8 16" id="KW-0418">Kinase</keyword>
<dbReference type="SMR" id="Q8IJ37"/>
<name>Q8IJ37_PLAF7</name>
<keyword evidence="13" id="KW-0732">Signal</keyword>
<evidence type="ECO:0000256" key="10">
    <source>
        <dbReference type="ARBA" id="ARBA00022842"/>
    </source>
</evidence>
<dbReference type="InParanoid" id="Q8IJ37"/>
<dbReference type="InterPro" id="IPR015813">
    <property type="entry name" value="Pyrv/PenolPyrv_kinase-like_dom"/>
</dbReference>
<sequence length="745" mass="86685">MNLIHICLFIIVIKCYVNCIKKNNKHIAYDKFYKQGSNTIVGSGNGSGDLLFLNNININKNVERKKNILAHSEIGTVRNIDDINLLNHNKKNEISFTKCKQIATIGPASENFEQLEKLYLNGIDVFRLNFSHGLKSIKKYIINSIRILEKKYDTTIGILGDIQGPKIRIGEFEKNQINENDNNTFVELKEGDLFSFDLMNSLGNQNRVQLNYPELIKNAKAGQIILLDDGNLKMKILENNYDTSNIQNSYIKVQVLTGGKLYSKKGFCIPNMIMPIDVLSEKDIKDILFCINEEVDFLGYSFVQTEYDLIFLRNIINDYYESDFYNNIKRKDRINFDQNNLQMKTFDDENDFYIKEVNDYYNNYYLKNVQKYKQIYDVYKNQDLYINDNIQNHYNKNIVTNIGDDKNIIDEQHIHNNNNNNIDNIMKNYSNLYNINKDHNKIAIISKIEKPSAIKNIENIIKLSDGIMIARGDLGIETNLSNLPILQKKLINLCRIKYNKPVIVATQMMESMRFLPSPTRAEVTDVATALYDGSDCVMLSAETATGQYPILTVSTQNKIIKDVENDYYYYEYTQRKNDKLKMLDHKNNCCHENKDIQQINKYNHEYIQNNKYEQDIQNNISYFDKLIFSIRDISNNINLKSIILFSNEFNKIQKLSNLRTKAPIIVITENKYLARKLQLTWGIYPHLSKKQNLFNHDLFSLINYGCDVSKKEGFVNSPDEYSLVTFSKNINSANLLYLCQPCLTN</sequence>
<dbReference type="FunFam" id="2.40.33.10:FF:000007">
    <property type="entry name" value="Pyruvate kinase 2"/>
    <property type="match status" value="1"/>
</dbReference>
<comment type="similarity">
    <text evidence="3">Belongs to the pyruvate kinase family.</text>
</comment>
<dbReference type="GO" id="GO:0004743">
    <property type="term" value="F:pyruvate kinase activity"/>
    <property type="evidence" value="ECO:0000250"/>
    <property type="project" value="GeneDB"/>
</dbReference>
<feature type="chain" id="PRO_5030176241" description="pyruvate kinase" evidence="13">
    <location>
        <begin position="20"/>
        <end position="745"/>
    </location>
</feature>
<evidence type="ECO:0007829" key="18">
    <source>
        <dbReference type="PeptideAtlas" id="Q8IJ37"/>
    </source>
</evidence>
<dbReference type="Reactome" id="R-PFA-70268">
    <property type="pathway name" value="Pyruvate metabolism"/>
</dbReference>
<feature type="domain" description="Pyruvate kinase barrel" evidence="14">
    <location>
        <begin position="98"/>
        <end position="318"/>
    </location>
</feature>
<evidence type="ECO:0000256" key="8">
    <source>
        <dbReference type="ARBA" id="ARBA00022777"/>
    </source>
</evidence>
<evidence type="ECO:0000256" key="11">
    <source>
        <dbReference type="ARBA" id="ARBA00023152"/>
    </source>
</evidence>
<dbReference type="GO" id="GO:0005829">
    <property type="term" value="C:cytosol"/>
    <property type="evidence" value="ECO:0000250"/>
    <property type="project" value="GeneDB"/>
</dbReference>
<dbReference type="PaxDb" id="5833-PF10_0363"/>
<keyword evidence="12 16" id="KW-0670">Pyruvate</keyword>
<protein>
    <recommendedName>
        <fullName evidence="4">pyruvate kinase</fullName>
        <ecNumber evidence="4">2.7.1.40</ecNumber>
    </recommendedName>
</protein>
<dbReference type="SwissPalm" id="Q8IJ37"/>
<dbReference type="GO" id="GO:0005737">
    <property type="term" value="C:cytoplasm"/>
    <property type="evidence" value="ECO:0000318"/>
    <property type="project" value="GO_Central"/>
</dbReference>
<feature type="domain" description="Pyruvate kinase barrel" evidence="14">
    <location>
        <begin position="436"/>
        <end position="553"/>
    </location>
</feature>
<evidence type="ECO:0000256" key="2">
    <source>
        <dbReference type="ARBA" id="ARBA00004997"/>
    </source>
</evidence>
<evidence type="ECO:0000256" key="13">
    <source>
        <dbReference type="SAM" id="SignalP"/>
    </source>
</evidence>
<dbReference type="Reactome" id="R-PFA-6798695">
    <property type="pathway name" value="Neutrophil degranulation"/>
</dbReference>
<dbReference type="GO" id="GO:0016301">
    <property type="term" value="F:kinase activity"/>
    <property type="evidence" value="ECO:0007669"/>
    <property type="project" value="UniProtKB-KW"/>
</dbReference>
<dbReference type="FunFam" id="3.20.20.60:FF:000027">
    <property type="entry name" value="Pyruvate kinase 2"/>
    <property type="match status" value="1"/>
</dbReference>
<dbReference type="Gene3D" id="3.40.1380.20">
    <property type="entry name" value="Pyruvate kinase, C-terminal domain"/>
    <property type="match status" value="1"/>
</dbReference>
<dbReference type="PROSITE" id="PS00110">
    <property type="entry name" value="PYRUVATE_KINASE"/>
    <property type="match status" value="1"/>
</dbReference>
<dbReference type="KEGG" id="pfa:PF3D7_1037100"/>
<evidence type="ECO:0000313" key="16">
    <source>
        <dbReference type="EMBL" id="CZT98627.1"/>
    </source>
</evidence>
<dbReference type="SUPFAM" id="SSF51621">
    <property type="entry name" value="Phosphoenolpyruvate/pyruvate domain"/>
    <property type="match status" value="1"/>
</dbReference>
<dbReference type="GO" id="GO:0020011">
    <property type="term" value="C:apicoplast"/>
    <property type="evidence" value="ECO:0000314"/>
    <property type="project" value="GeneDB"/>
</dbReference>
<keyword evidence="17" id="KW-1185">Reference proteome</keyword>
<dbReference type="EMBL" id="LN999944">
    <property type="protein sequence ID" value="CZT98627.1"/>
    <property type="molecule type" value="Genomic_DNA"/>
</dbReference>
<evidence type="ECO:0000256" key="3">
    <source>
        <dbReference type="ARBA" id="ARBA00008663"/>
    </source>
</evidence>
<dbReference type="VEuPathDB" id="PlasmoDB:PF3D7_1037100"/>
<evidence type="ECO:0000256" key="12">
    <source>
        <dbReference type="ARBA" id="ARBA00023317"/>
    </source>
</evidence>
<reference evidence="16 17" key="1">
    <citation type="journal article" date="2002" name="Nature">
        <title>Genome sequence of the human malaria parasite Plasmodium falciparum.</title>
        <authorList>
            <person name="Gardner M.J."/>
            <person name="Hall N."/>
            <person name="Fung E."/>
            <person name="White O."/>
            <person name="Berriman M."/>
            <person name="Hyman R.W."/>
            <person name="Carlton J.M."/>
            <person name="Pain A."/>
            <person name="Nelson K.E."/>
            <person name="Bowman S."/>
            <person name="Paulsen I.T."/>
            <person name="James K."/>
            <person name="Eisen J.A."/>
            <person name="Rutherford K."/>
            <person name="Salzberg S.L."/>
            <person name="Craig A."/>
            <person name="Kyes S."/>
            <person name="Chan M.S."/>
            <person name="Nene V."/>
            <person name="Shallom S.J."/>
            <person name="Suh B."/>
            <person name="Peterson J."/>
            <person name="Angiuoli S."/>
            <person name="Pertea M."/>
            <person name="Allen J."/>
            <person name="Selengut J."/>
            <person name="Haft D."/>
            <person name="Mather M.W."/>
            <person name="Vaidya A.B."/>
            <person name="Martin D.M."/>
            <person name="Fairlamb A.H."/>
            <person name="Fraunholz M.J."/>
            <person name="Roos D.S."/>
            <person name="Ralph S.A."/>
            <person name="McFadden G.I."/>
            <person name="Cummings L.M."/>
            <person name="Subramanian G.M."/>
            <person name="Mungall C."/>
            <person name="Venter J.C."/>
            <person name="Carucci D.J."/>
            <person name="Hoffman S.L."/>
            <person name="Newbold C."/>
            <person name="Davis R.W."/>
            <person name="Fraser C.M."/>
            <person name="Barrell B."/>
        </authorList>
    </citation>
    <scope>NUCLEOTIDE SEQUENCE [LARGE SCALE GENOMIC DNA]</scope>
    <source>
        <strain evidence="17">Isolate 3D7</strain>
    </source>
</reference>
<dbReference type="GO" id="GO:0000287">
    <property type="term" value="F:magnesium ion binding"/>
    <property type="evidence" value="ECO:0007669"/>
    <property type="project" value="InterPro"/>
</dbReference>
<dbReference type="RefSeq" id="XP_001347647.1">
    <property type="nucleotide sequence ID" value="XM_001347611.1"/>
</dbReference>
<accession>Q8IJ37</accession>
<dbReference type="Gene3D" id="3.20.20.60">
    <property type="entry name" value="Phosphoenolpyruvate-binding domains"/>
    <property type="match status" value="1"/>
</dbReference>